<name>A0AAV9DTS7_ACOCL</name>
<proteinExistence type="predicted"/>
<dbReference type="Proteomes" id="UP001180020">
    <property type="component" value="Unassembled WGS sequence"/>
</dbReference>
<gene>
    <name evidence="1" type="ORF">QJS10_CPB11g01746</name>
</gene>
<evidence type="ECO:0000313" key="1">
    <source>
        <dbReference type="EMBL" id="KAK1305091.1"/>
    </source>
</evidence>
<comment type="caution">
    <text evidence="1">The sequence shown here is derived from an EMBL/GenBank/DDBJ whole genome shotgun (WGS) entry which is preliminary data.</text>
</comment>
<protein>
    <submittedName>
        <fullName evidence="1">Uncharacterized protein</fullName>
    </submittedName>
</protein>
<reference evidence="1" key="2">
    <citation type="submission" date="2023-06" db="EMBL/GenBank/DDBJ databases">
        <authorList>
            <person name="Ma L."/>
            <person name="Liu K.-W."/>
            <person name="Li Z."/>
            <person name="Hsiao Y.-Y."/>
            <person name="Qi Y."/>
            <person name="Fu T."/>
            <person name="Tang G."/>
            <person name="Zhang D."/>
            <person name="Sun W.-H."/>
            <person name="Liu D.-K."/>
            <person name="Li Y."/>
            <person name="Chen G.-Z."/>
            <person name="Liu X.-D."/>
            <person name="Liao X.-Y."/>
            <person name="Jiang Y.-T."/>
            <person name="Yu X."/>
            <person name="Hao Y."/>
            <person name="Huang J."/>
            <person name="Zhao X.-W."/>
            <person name="Ke S."/>
            <person name="Chen Y.-Y."/>
            <person name="Wu W.-L."/>
            <person name="Hsu J.-L."/>
            <person name="Lin Y.-F."/>
            <person name="Huang M.-D."/>
            <person name="Li C.-Y."/>
            <person name="Huang L."/>
            <person name="Wang Z.-W."/>
            <person name="Zhao X."/>
            <person name="Zhong W.-Y."/>
            <person name="Peng D.-H."/>
            <person name="Ahmad S."/>
            <person name="Lan S."/>
            <person name="Zhang J.-S."/>
            <person name="Tsai W.-C."/>
            <person name="Van De Peer Y."/>
            <person name="Liu Z.-J."/>
        </authorList>
    </citation>
    <scope>NUCLEOTIDE SEQUENCE</scope>
    <source>
        <strain evidence="1">CP</strain>
        <tissue evidence="1">Leaves</tissue>
    </source>
</reference>
<reference evidence="1" key="1">
    <citation type="journal article" date="2023" name="Nat. Commun.">
        <title>Diploid and tetraploid genomes of Acorus and the evolution of monocots.</title>
        <authorList>
            <person name="Ma L."/>
            <person name="Liu K.W."/>
            <person name="Li Z."/>
            <person name="Hsiao Y.Y."/>
            <person name="Qi Y."/>
            <person name="Fu T."/>
            <person name="Tang G.D."/>
            <person name="Zhang D."/>
            <person name="Sun W.H."/>
            <person name="Liu D.K."/>
            <person name="Li Y."/>
            <person name="Chen G.Z."/>
            <person name="Liu X.D."/>
            <person name="Liao X.Y."/>
            <person name="Jiang Y.T."/>
            <person name="Yu X."/>
            <person name="Hao Y."/>
            <person name="Huang J."/>
            <person name="Zhao X.W."/>
            <person name="Ke S."/>
            <person name="Chen Y.Y."/>
            <person name="Wu W.L."/>
            <person name="Hsu J.L."/>
            <person name="Lin Y.F."/>
            <person name="Huang M.D."/>
            <person name="Li C.Y."/>
            <person name="Huang L."/>
            <person name="Wang Z.W."/>
            <person name="Zhao X."/>
            <person name="Zhong W.Y."/>
            <person name="Peng D.H."/>
            <person name="Ahmad S."/>
            <person name="Lan S."/>
            <person name="Zhang J.S."/>
            <person name="Tsai W.C."/>
            <person name="Van de Peer Y."/>
            <person name="Liu Z.J."/>
        </authorList>
    </citation>
    <scope>NUCLEOTIDE SEQUENCE</scope>
    <source>
        <strain evidence="1">CP</strain>
    </source>
</reference>
<organism evidence="1 2">
    <name type="scientific">Acorus calamus</name>
    <name type="common">Sweet flag</name>
    <dbReference type="NCBI Taxonomy" id="4465"/>
    <lineage>
        <taxon>Eukaryota</taxon>
        <taxon>Viridiplantae</taxon>
        <taxon>Streptophyta</taxon>
        <taxon>Embryophyta</taxon>
        <taxon>Tracheophyta</taxon>
        <taxon>Spermatophyta</taxon>
        <taxon>Magnoliopsida</taxon>
        <taxon>Liliopsida</taxon>
        <taxon>Acoraceae</taxon>
        <taxon>Acorus</taxon>
    </lineage>
</organism>
<accession>A0AAV9DTS7</accession>
<dbReference type="EMBL" id="JAUJYO010000011">
    <property type="protein sequence ID" value="KAK1305091.1"/>
    <property type="molecule type" value="Genomic_DNA"/>
</dbReference>
<dbReference type="AlphaFoldDB" id="A0AAV9DTS7"/>
<keyword evidence="2" id="KW-1185">Reference proteome</keyword>
<evidence type="ECO:0000313" key="2">
    <source>
        <dbReference type="Proteomes" id="UP001180020"/>
    </source>
</evidence>
<sequence>MGKPAEDVRLHIGFAPGSPPGEITAFYTCDNPSVLVCGGSSVVRIEDLYAEEDRRQRPLTGVGELFQRSGVAGAPLLQMIHGGPDAEGRHIITSEDRTVEEPLRDHPHHGKVPKTRDQALFVVCQSLGGFFKKFMRAF</sequence>